<dbReference type="AlphaFoldDB" id="A0A6A6IPB4"/>
<dbReference type="GeneID" id="54574345"/>
<accession>A0A6A6IPB4</accession>
<feature type="transmembrane region" description="Helical" evidence="1">
    <location>
        <begin position="181"/>
        <end position="204"/>
    </location>
</feature>
<dbReference type="Proteomes" id="UP000800094">
    <property type="component" value="Unassembled WGS sequence"/>
</dbReference>
<evidence type="ECO:0000313" key="2">
    <source>
        <dbReference type="EMBL" id="KAF2251642.1"/>
    </source>
</evidence>
<gene>
    <name evidence="2" type="ORF">BU26DRAFT_240981</name>
</gene>
<sequence length="245" mass="27708">MGTSLFSIHFSFSTSSCASRAFHPSYCILHHEFSFDLIPLLPFLTRLFQARQLPHKVRYPTAGEERPAGNNKIIFPPIDMYVECHPHNARLHLRLHLLRELSTLDSETYSTPTPAWLALPLALSARERNIHTDIVSRYSRMGRTSRPLITRRQHTTYQVPCIIRFSSTIMTSLLPTHPAAVVAHALFSAVGNYLTLFFVFVFTCSYSYNTPPSRHGTASQLDQCKQGKQAEQACIPLPCPPPICQ</sequence>
<name>A0A6A6IPB4_9PLEO</name>
<proteinExistence type="predicted"/>
<evidence type="ECO:0000313" key="3">
    <source>
        <dbReference type="Proteomes" id="UP000800094"/>
    </source>
</evidence>
<organism evidence="2 3">
    <name type="scientific">Trematosphaeria pertusa</name>
    <dbReference type="NCBI Taxonomy" id="390896"/>
    <lineage>
        <taxon>Eukaryota</taxon>
        <taxon>Fungi</taxon>
        <taxon>Dikarya</taxon>
        <taxon>Ascomycota</taxon>
        <taxon>Pezizomycotina</taxon>
        <taxon>Dothideomycetes</taxon>
        <taxon>Pleosporomycetidae</taxon>
        <taxon>Pleosporales</taxon>
        <taxon>Massarineae</taxon>
        <taxon>Trematosphaeriaceae</taxon>
        <taxon>Trematosphaeria</taxon>
    </lineage>
</organism>
<reference evidence="2" key="1">
    <citation type="journal article" date="2020" name="Stud. Mycol.">
        <title>101 Dothideomycetes genomes: a test case for predicting lifestyles and emergence of pathogens.</title>
        <authorList>
            <person name="Haridas S."/>
            <person name="Albert R."/>
            <person name="Binder M."/>
            <person name="Bloem J."/>
            <person name="Labutti K."/>
            <person name="Salamov A."/>
            <person name="Andreopoulos B."/>
            <person name="Baker S."/>
            <person name="Barry K."/>
            <person name="Bills G."/>
            <person name="Bluhm B."/>
            <person name="Cannon C."/>
            <person name="Castanera R."/>
            <person name="Culley D."/>
            <person name="Daum C."/>
            <person name="Ezra D."/>
            <person name="Gonzalez J."/>
            <person name="Henrissat B."/>
            <person name="Kuo A."/>
            <person name="Liang C."/>
            <person name="Lipzen A."/>
            <person name="Lutzoni F."/>
            <person name="Magnuson J."/>
            <person name="Mondo S."/>
            <person name="Nolan M."/>
            <person name="Ohm R."/>
            <person name="Pangilinan J."/>
            <person name="Park H.-J."/>
            <person name="Ramirez L."/>
            <person name="Alfaro M."/>
            <person name="Sun H."/>
            <person name="Tritt A."/>
            <person name="Yoshinaga Y."/>
            <person name="Zwiers L.-H."/>
            <person name="Turgeon B."/>
            <person name="Goodwin S."/>
            <person name="Spatafora J."/>
            <person name="Crous P."/>
            <person name="Grigoriev I."/>
        </authorList>
    </citation>
    <scope>NUCLEOTIDE SEQUENCE</scope>
    <source>
        <strain evidence="2">CBS 122368</strain>
    </source>
</reference>
<keyword evidence="3" id="KW-1185">Reference proteome</keyword>
<dbReference type="EMBL" id="ML987192">
    <property type="protein sequence ID" value="KAF2251642.1"/>
    <property type="molecule type" value="Genomic_DNA"/>
</dbReference>
<evidence type="ECO:0000256" key="1">
    <source>
        <dbReference type="SAM" id="Phobius"/>
    </source>
</evidence>
<dbReference type="RefSeq" id="XP_033686646.1">
    <property type="nucleotide sequence ID" value="XM_033821015.1"/>
</dbReference>
<keyword evidence="1" id="KW-1133">Transmembrane helix</keyword>
<keyword evidence="1" id="KW-0812">Transmembrane</keyword>
<keyword evidence="1" id="KW-0472">Membrane</keyword>
<protein>
    <submittedName>
        <fullName evidence="2">Uncharacterized protein</fullName>
    </submittedName>
</protein>